<dbReference type="InterPro" id="IPR012337">
    <property type="entry name" value="RNaseH-like_sf"/>
</dbReference>
<evidence type="ECO:0000259" key="10">
    <source>
        <dbReference type="PROSITE" id="PS50808"/>
    </source>
</evidence>
<feature type="compositionally biased region" description="Basic and acidic residues" evidence="8">
    <location>
        <begin position="1161"/>
        <end position="1173"/>
    </location>
</feature>
<evidence type="ECO:0000256" key="3">
    <source>
        <dbReference type="ARBA" id="ARBA00022771"/>
    </source>
</evidence>
<dbReference type="Pfam" id="PF21549">
    <property type="entry name" value="PRDM2_PR"/>
    <property type="match status" value="1"/>
</dbReference>
<feature type="region of interest" description="Disordered" evidence="8">
    <location>
        <begin position="955"/>
        <end position="1033"/>
    </location>
</feature>
<feature type="compositionally biased region" description="Basic and acidic residues" evidence="8">
    <location>
        <begin position="1012"/>
        <end position="1023"/>
    </location>
</feature>
<dbReference type="PANTHER" id="PTHR46169">
    <property type="entry name" value="DNA REPLICATION-RELATED ELEMENT FACTOR, ISOFORM A"/>
    <property type="match status" value="1"/>
</dbReference>
<feature type="region of interest" description="Disordered" evidence="8">
    <location>
        <begin position="789"/>
        <end position="822"/>
    </location>
</feature>
<dbReference type="Pfam" id="PF05699">
    <property type="entry name" value="Dimer_Tnp_hAT"/>
    <property type="match status" value="1"/>
</dbReference>
<dbReference type="GO" id="GO:0005634">
    <property type="term" value="C:nucleus"/>
    <property type="evidence" value="ECO:0007669"/>
    <property type="project" value="UniProtKB-SubCell"/>
</dbReference>
<keyword evidence="3 7" id="KW-0863">Zinc-finger</keyword>
<feature type="compositionally biased region" description="Low complexity" evidence="8">
    <location>
        <begin position="505"/>
        <end position="514"/>
    </location>
</feature>
<comment type="subcellular location">
    <subcellularLocation>
        <location evidence="1">Nucleus</location>
    </subcellularLocation>
</comment>
<feature type="region of interest" description="Disordered" evidence="8">
    <location>
        <begin position="479"/>
        <end position="523"/>
    </location>
</feature>
<dbReference type="PANTHER" id="PTHR46169:SF2">
    <property type="entry name" value="E3 SUMO-PROTEIN LIGASE ZBED1"/>
    <property type="match status" value="1"/>
</dbReference>
<dbReference type="InterPro" id="IPR052717">
    <property type="entry name" value="Vacuolar_transposase_reg"/>
</dbReference>
<dbReference type="GO" id="GO:0008270">
    <property type="term" value="F:zinc ion binding"/>
    <property type="evidence" value="ECO:0007669"/>
    <property type="project" value="UniProtKB-KW"/>
</dbReference>
<keyword evidence="6" id="KW-0539">Nucleus</keyword>
<evidence type="ECO:0000256" key="2">
    <source>
        <dbReference type="ARBA" id="ARBA00022723"/>
    </source>
</evidence>
<dbReference type="SUPFAM" id="SSF140996">
    <property type="entry name" value="Hermes dimerisation domain"/>
    <property type="match status" value="1"/>
</dbReference>
<evidence type="ECO:0000313" key="12">
    <source>
        <dbReference type="Proteomes" id="UP000824540"/>
    </source>
</evidence>
<dbReference type="Pfam" id="PF02892">
    <property type="entry name" value="zf-BED"/>
    <property type="match status" value="1"/>
</dbReference>
<dbReference type="AlphaFoldDB" id="A0A8T2MT90"/>
<evidence type="ECO:0000259" key="9">
    <source>
        <dbReference type="PROSITE" id="PS50280"/>
    </source>
</evidence>
<proteinExistence type="predicted"/>
<dbReference type="Proteomes" id="UP000824540">
    <property type="component" value="Unassembled WGS sequence"/>
</dbReference>
<reference evidence="11" key="1">
    <citation type="thesis" date="2021" institute="BYU ScholarsArchive" country="Provo, UT, USA">
        <title>Applications of and Algorithms for Genome Assembly and Genomic Analyses with an Emphasis on Marine Teleosts.</title>
        <authorList>
            <person name="Pickett B.D."/>
        </authorList>
    </citation>
    <scope>NUCLEOTIDE SEQUENCE</scope>
    <source>
        <strain evidence="11">HI-2016</strain>
    </source>
</reference>
<dbReference type="SMART" id="SM00614">
    <property type="entry name" value="ZnF_BED"/>
    <property type="match status" value="1"/>
</dbReference>
<dbReference type="PROSITE" id="PS50808">
    <property type="entry name" value="ZF_BED"/>
    <property type="match status" value="1"/>
</dbReference>
<gene>
    <name evidence="11" type="ORF">JZ751_010035</name>
</gene>
<comment type="caution">
    <text evidence="11">The sequence shown here is derived from an EMBL/GenBank/DDBJ whole genome shotgun (WGS) entry which is preliminary data.</text>
</comment>
<feature type="compositionally biased region" description="Low complexity" evidence="8">
    <location>
        <begin position="482"/>
        <end position="491"/>
    </location>
</feature>
<dbReference type="InterPro" id="IPR036236">
    <property type="entry name" value="Znf_C2H2_sf"/>
</dbReference>
<dbReference type="GO" id="GO:0006357">
    <property type="term" value="P:regulation of transcription by RNA polymerase II"/>
    <property type="evidence" value="ECO:0007669"/>
    <property type="project" value="TreeGrafter"/>
</dbReference>
<dbReference type="InterPro" id="IPR003656">
    <property type="entry name" value="Znf_BED"/>
</dbReference>
<evidence type="ECO:0000256" key="5">
    <source>
        <dbReference type="ARBA" id="ARBA00023125"/>
    </source>
</evidence>
<name>A0A8T2MT90_9TELE</name>
<dbReference type="SUPFAM" id="SSF53098">
    <property type="entry name" value="Ribonuclease H-like"/>
    <property type="match status" value="1"/>
</dbReference>
<dbReference type="OrthoDB" id="2434995at2759"/>
<keyword evidence="12" id="KW-1185">Reference proteome</keyword>
<feature type="region of interest" description="Disordered" evidence="8">
    <location>
        <begin position="182"/>
        <end position="234"/>
    </location>
</feature>
<feature type="compositionally biased region" description="Pro residues" evidence="8">
    <location>
        <begin position="380"/>
        <end position="391"/>
    </location>
</feature>
<dbReference type="InterPro" id="IPR001214">
    <property type="entry name" value="SET_dom"/>
</dbReference>
<feature type="compositionally biased region" description="Polar residues" evidence="8">
    <location>
        <begin position="182"/>
        <end position="227"/>
    </location>
</feature>
<evidence type="ECO:0000313" key="11">
    <source>
        <dbReference type="EMBL" id="KAG9328888.1"/>
    </source>
</evidence>
<protein>
    <submittedName>
        <fullName evidence="11">Uncharacterized protein</fullName>
    </submittedName>
</protein>
<dbReference type="InterPro" id="IPR008906">
    <property type="entry name" value="HATC_C_dom"/>
</dbReference>
<organism evidence="11 12">
    <name type="scientific">Albula glossodonta</name>
    <name type="common">roundjaw bonefish</name>
    <dbReference type="NCBI Taxonomy" id="121402"/>
    <lineage>
        <taxon>Eukaryota</taxon>
        <taxon>Metazoa</taxon>
        <taxon>Chordata</taxon>
        <taxon>Craniata</taxon>
        <taxon>Vertebrata</taxon>
        <taxon>Euteleostomi</taxon>
        <taxon>Actinopterygii</taxon>
        <taxon>Neopterygii</taxon>
        <taxon>Teleostei</taxon>
        <taxon>Albuliformes</taxon>
        <taxon>Albulidae</taxon>
        <taxon>Albula</taxon>
    </lineage>
</organism>
<sequence length="1173" mass="126445">MARVNSRGKMLAVEDKRLFCELCQLYFSDSCPSHGAPHFIRDSAVPEGAGSGAESRAVLSLPQCLVLVERSQEPGGEMGIKDKGFFFYVDASDESKANWMRYVVCASSEEEQNLTVFQYHGRIYYRVSKPIPAGAELRVWIGREYATMLGLQLGDHIKFEFGEKEILMKIFQDIQVVSVSDGSTSAGQQTDSASSSMGKTQTAPVSPQGHVTQSVSTSIAQPQTPDSSLPPGPRAAAAPPLRFNFVKGSESLVSLSRAQSRYWTFFGFEANCFGQFLDKTKIICKLCGGRLAYSGNTTNLRQHLIYKHRREFNQLMESGVTGPPVHGPPAAASFGPLRAGQRAPPPLASASSPGAPKQQREGEGSASVSSSSVTNRISPAPTPAPTAPPTASPTASMATAPLVSAARATNVIADFLVRDLLPPQTVEGEGFKLLMSTLLPSYQLPSAHFLSQVVLGGAYAQGRAERVGLLKEAVGGLGAAEKSPPVSSVKLSPDEPTQDCDPDPSSDCISSWSPALSTGDTPSSSLSAALKRGVARSRVAVSGEVWRYGWRGDGVIYVTLSAHFVDEDFRQRSLTLSSRRLGEEGASEGKAEALVRAMAREWGVAMPSFILLGGEEGVLEKEERNEGSLHPNSTATEERGDSDPSVERYSLDCKNAVTENTPEEESQSGSAEEGRGLLTAWPPISCMFGVLQKCMQRILQLPEASRALRRCEALVSKLLPFILHGNAAAASPRVEELLADPTLRSQLRSWGRDGLSWSSLYGGVQTLSDSQHTLSQVLGEMAAETQASSNCSVEAGPPLSPQPLPKDSSDPTPEQLHKPNTSSAVSGLCAADLPEPCDWSLLRELCAVLKPLDVACSTLAREQFPCLSLVKPVLTSLLSRHFAPRHGDSPFRQVAKQAVRESLEGRYSDPEVNRVLNLACALDPRFRGLEFVEAGERAETLDWLKKEAVGLAQDERLGEGGMDREERCGKRPKRAGPEITSGGVKKARQAGEPEDRGPEDTVLLNDEGDGDVGERESELEERSPGPTPQEKGLSDMEFLLGGLCPPRPQTPHRSLAQQVEREVAIFRAEPGAELGEEPLQWWRERASQLPLLARAARVYLAAPATAGHAPRLLKQNIGEGGAMFRKRANIPPEALDQLLFLHHNHLSVGKPARAGTLGTLRPERSDGKRSISD</sequence>
<evidence type="ECO:0000256" key="1">
    <source>
        <dbReference type="ARBA" id="ARBA00004123"/>
    </source>
</evidence>
<dbReference type="PROSITE" id="PS50280">
    <property type="entry name" value="SET"/>
    <property type="match status" value="1"/>
</dbReference>
<feature type="domain" description="SET" evidence="9">
    <location>
        <begin position="23"/>
        <end position="142"/>
    </location>
</feature>
<evidence type="ECO:0000256" key="6">
    <source>
        <dbReference type="ARBA" id="ARBA00023242"/>
    </source>
</evidence>
<feature type="compositionally biased region" description="Basic and acidic residues" evidence="8">
    <location>
        <begin position="955"/>
        <end position="969"/>
    </location>
</feature>
<keyword evidence="2" id="KW-0479">Metal-binding</keyword>
<evidence type="ECO:0000256" key="8">
    <source>
        <dbReference type="SAM" id="MobiDB-lite"/>
    </source>
</evidence>
<feature type="region of interest" description="Disordered" evidence="8">
    <location>
        <begin position="621"/>
        <end position="647"/>
    </location>
</feature>
<dbReference type="GO" id="GO:0003677">
    <property type="term" value="F:DNA binding"/>
    <property type="evidence" value="ECO:0007669"/>
    <property type="project" value="UniProtKB-KW"/>
</dbReference>
<dbReference type="GO" id="GO:0046983">
    <property type="term" value="F:protein dimerization activity"/>
    <property type="evidence" value="ECO:0007669"/>
    <property type="project" value="InterPro"/>
</dbReference>
<feature type="domain" description="BED-type" evidence="10">
    <location>
        <begin position="257"/>
        <end position="315"/>
    </location>
</feature>
<feature type="compositionally biased region" description="Basic and acidic residues" evidence="8">
    <location>
        <begin position="989"/>
        <end position="999"/>
    </location>
</feature>
<accession>A0A8T2MT90</accession>
<keyword evidence="4" id="KW-0862">Zinc</keyword>
<feature type="region of interest" description="Disordered" evidence="8">
    <location>
        <begin position="1151"/>
        <end position="1173"/>
    </location>
</feature>
<dbReference type="SUPFAM" id="SSF57667">
    <property type="entry name" value="beta-beta-alpha zinc fingers"/>
    <property type="match status" value="1"/>
</dbReference>
<dbReference type="Gene3D" id="2.170.270.10">
    <property type="entry name" value="SET domain"/>
    <property type="match status" value="2"/>
</dbReference>
<evidence type="ECO:0000256" key="4">
    <source>
        <dbReference type="ARBA" id="ARBA00022833"/>
    </source>
</evidence>
<evidence type="ECO:0000256" key="7">
    <source>
        <dbReference type="PROSITE-ProRule" id="PRU00027"/>
    </source>
</evidence>
<dbReference type="InterPro" id="IPR046341">
    <property type="entry name" value="SET_dom_sf"/>
</dbReference>
<feature type="region of interest" description="Disordered" evidence="8">
    <location>
        <begin position="317"/>
        <end position="395"/>
    </location>
</feature>
<dbReference type="EMBL" id="JAFBMS010001714">
    <property type="protein sequence ID" value="KAG9328888.1"/>
    <property type="molecule type" value="Genomic_DNA"/>
</dbReference>
<keyword evidence="5" id="KW-0238">DNA-binding</keyword>
<feature type="compositionally biased region" description="Basic and acidic residues" evidence="8">
    <location>
        <begin position="636"/>
        <end position="647"/>
    </location>
</feature>